<evidence type="ECO:0000313" key="2">
    <source>
        <dbReference type="EMBL" id="MBB6071462.1"/>
    </source>
</evidence>
<comment type="caution">
    <text evidence="2">The sequence shown here is derived from an EMBL/GenBank/DDBJ whole genome shotgun (WGS) entry which is preliminary data.</text>
</comment>
<dbReference type="PROSITE" id="PS51257">
    <property type="entry name" value="PROKAR_LIPOPROTEIN"/>
    <property type="match status" value="1"/>
</dbReference>
<accession>A0A841H0E0</accession>
<keyword evidence="3" id="KW-1185">Reference proteome</keyword>
<keyword evidence="1" id="KW-0732">Signal</keyword>
<organism evidence="2 3">
    <name type="scientific">Longimicrobium terrae</name>
    <dbReference type="NCBI Taxonomy" id="1639882"/>
    <lineage>
        <taxon>Bacteria</taxon>
        <taxon>Pseudomonadati</taxon>
        <taxon>Gemmatimonadota</taxon>
        <taxon>Longimicrobiia</taxon>
        <taxon>Longimicrobiales</taxon>
        <taxon>Longimicrobiaceae</taxon>
        <taxon>Longimicrobium</taxon>
    </lineage>
</organism>
<protein>
    <recommendedName>
        <fullName evidence="4">Copper chaperone PCu(A)C</fullName>
    </recommendedName>
</protein>
<evidence type="ECO:0008006" key="4">
    <source>
        <dbReference type="Google" id="ProtNLM"/>
    </source>
</evidence>
<dbReference type="Proteomes" id="UP000582837">
    <property type="component" value="Unassembled WGS sequence"/>
</dbReference>
<reference evidence="2 3" key="1">
    <citation type="submission" date="2020-08" db="EMBL/GenBank/DDBJ databases">
        <title>Genomic Encyclopedia of Type Strains, Phase IV (KMG-IV): sequencing the most valuable type-strain genomes for metagenomic binning, comparative biology and taxonomic classification.</title>
        <authorList>
            <person name="Goeker M."/>
        </authorList>
    </citation>
    <scope>NUCLEOTIDE SEQUENCE [LARGE SCALE GENOMIC DNA]</scope>
    <source>
        <strain evidence="2 3">DSM 29007</strain>
    </source>
</reference>
<dbReference type="EMBL" id="JACHIA010000008">
    <property type="protein sequence ID" value="MBB6071462.1"/>
    <property type="molecule type" value="Genomic_DNA"/>
</dbReference>
<sequence>MSRRVILALCAALLSTAACAGNDPEAGSELSDARGVALVVRNENFADVTVYAVRDGTRARVGWVPGNSTGRFTVSGALIPTGELNLLAFPLASTGAAASGRVLVREGQTVQFTISPQLAGSYATAQ</sequence>
<name>A0A841H0E0_9BACT</name>
<evidence type="ECO:0000313" key="3">
    <source>
        <dbReference type="Proteomes" id="UP000582837"/>
    </source>
</evidence>
<proteinExistence type="predicted"/>
<gene>
    <name evidence="2" type="ORF">HNQ61_003086</name>
</gene>
<dbReference type="RefSeq" id="WP_170036635.1">
    <property type="nucleotide sequence ID" value="NZ_JABDTL010000002.1"/>
</dbReference>
<feature type="chain" id="PRO_5033063619" description="Copper chaperone PCu(A)C" evidence="1">
    <location>
        <begin position="21"/>
        <end position="126"/>
    </location>
</feature>
<evidence type="ECO:0000256" key="1">
    <source>
        <dbReference type="SAM" id="SignalP"/>
    </source>
</evidence>
<dbReference type="AlphaFoldDB" id="A0A841H0E0"/>
<feature type="signal peptide" evidence="1">
    <location>
        <begin position="1"/>
        <end position="20"/>
    </location>
</feature>